<accession>A0A0P0WR09</accession>
<dbReference type="Proteomes" id="UP000059680">
    <property type="component" value="Chromosome 5"/>
</dbReference>
<sequence length="86" mass="10364">MATAVSRWNFRKLKLPCPLLSRFQSDLSLRCSRINAQHLFVLLIAEVHDVFRFLFPRIPHNWVRQSFLSYDKCAFLLMVQNSYYIW</sequence>
<reference evidence="1 2" key="3">
    <citation type="journal article" date="2013" name="Rice">
        <title>Improvement of the Oryza sativa Nipponbare reference genome using next generation sequence and optical map data.</title>
        <authorList>
            <person name="Kawahara Y."/>
            <person name="de la Bastide M."/>
            <person name="Hamilton J.P."/>
            <person name="Kanamori H."/>
            <person name="McCombie W.R."/>
            <person name="Ouyang S."/>
            <person name="Schwartz D.C."/>
            <person name="Tanaka T."/>
            <person name="Wu J."/>
            <person name="Zhou S."/>
            <person name="Childs K.L."/>
            <person name="Davidson R.M."/>
            <person name="Lin H."/>
            <person name="Quesada-Ocampo L."/>
            <person name="Vaillancourt B."/>
            <person name="Sakai H."/>
            <person name="Lee S.S."/>
            <person name="Kim J."/>
            <person name="Numa H."/>
            <person name="Itoh T."/>
            <person name="Buell C.R."/>
            <person name="Matsumoto T."/>
        </authorList>
    </citation>
    <scope>NUCLEOTIDE SEQUENCE [LARGE SCALE GENOMIC DNA]</scope>
    <source>
        <strain evidence="2">cv. Nipponbare</strain>
    </source>
</reference>
<gene>
    <name evidence="1" type="ordered locus">Os05g0569450</name>
    <name evidence="1" type="ORF">OSNPB_050569450</name>
</gene>
<evidence type="ECO:0000313" key="1">
    <source>
        <dbReference type="EMBL" id="BAS95408.1"/>
    </source>
</evidence>
<dbReference type="InParanoid" id="A0A0P0WR09"/>
<protein>
    <submittedName>
        <fullName evidence="1">Os05g0569450 protein</fullName>
    </submittedName>
</protein>
<reference evidence="1 2" key="2">
    <citation type="journal article" date="2013" name="Plant Cell Physiol.">
        <title>Rice Annotation Project Database (RAP-DB): an integrative and interactive database for rice genomics.</title>
        <authorList>
            <person name="Sakai H."/>
            <person name="Lee S.S."/>
            <person name="Tanaka T."/>
            <person name="Numa H."/>
            <person name="Kim J."/>
            <person name="Kawahara Y."/>
            <person name="Wakimoto H."/>
            <person name="Yang C.C."/>
            <person name="Iwamoto M."/>
            <person name="Abe T."/>
            <person name="Yamada Y."/>
            <person name="Muto A."/>
            <person name="Inokuchi H."/>
            <person name="Ikemura T."/>
            <person name="Matsumoto T."/>
            <person name="Sasaki T."/>
            <person name="Itoh T."/>
        </authorList>
    </citation>
    <scope>NUCLEOTIDE SEQUENCE [LARGE SCALE GENOMIC DNA]</scope>
    <source>
        <strain evidence="2">cv. Nipponbare</strain>
    </source>
</reference>
<name>A0A0P0WR09_ORYSJ</name>
<dbReference type="AlphaFoldDB" id="A0A0P0WR09"/>
<evidence type="ECO:0000313" key="2">
    <source>
        <dbReference type="Proteomes" id="UP000059680"/>
    </source>
</evidence>
<dbReference type="PaxDb" id="39947-A0A0P0WR09"/>
<keyword evidence="2" id="KW-1185">Reference proteome</keyword>
<dbReference type="EMBL" id="AP014961">
    <property type="protein sequence ID" value="BAS95408.1"/>
    <property type="molecule type" value="Genomic_DNA"/>
</dbReference>
<proteinExistence type="predicted"/>
<reference evidence="2" key="1">
    <citation type="journal article" date="2005" name="Nature">
        <title>The map-based sequence of the rice genome.</title>
        <authorList>
            <consortium name="International rice genome sequencing project (IRGSP)"/>
            <person name="Matsumoto T."/>
            <person name="Wu J."/>
            <person name="Kanamori H."/>
            <person name="Katayose Y."/>
            <person name="Fujisawa M."/>
            <person name="Namiki N."/>
            <person name="Mizuno H."/>
            <person name="Yamamoto K."/>
            <person name="Antonio B.A."/>
            <person name="Baba T."/>
            <person name="Sakata K."/>
            <person name="Nagamura Y."/>
            <person name="Aoki H."/>
            <person name="Arikawa K."/>
            <person name="Arita K."/>
            <person name="Bito T."/>
            <person name="Chiden Y."/>
            <person name="Fujitsuka N."/>
            <person name="Fukunaka R."/>
            <person name="Hamada M."/>
            <person name="Harada C."/>
            <person name="Hayashi A."/>
            <person name="Hijishita S."/>
            <person name="Honda M."/>
            <person name="Hosokawa S."/>
            <person name="Ichikawa Y."/>
            <person name="Idonuma A."/>
            <person name="Iijima M."/>
            <person name="Ikeda M."/>
            <person name="Ikeno M."/>
            <person name="Ito K."/>
            <person name="Ito S."/>
            <person name="Ito T."/>
            <person name="Ito Y."/>
            <person name="Ito Y."/>
            <person name="Iwabuchi A."/>
            <person name="Kamiya K."/>
            <person name="Karasawa W."/>
            <person name="Kurita K."/>
            <person name="Katagiri S."/>
            <person name="Kikuta A."/>
            <person name="Kobayashi H."/>
            <person name="Kobayashi N."/>
            <person name="Machita K."/>
            <person name="Maehara T."/>
            <person name="Masukawa M."/>
            <person name="Mizubayashi T."/>
            <person name="Mukai Y."/>
            <person name="Nagasaki H."/>
            <person name="Nagata Y."/>
            <person name="Naito S."/>
            <person name="Nakashima M."/>
            <person name="Nakama Y."/>
            <person name="Nakamichi Y."/>
            <person name="Nakamura M."/>
            <person name="Meguro A."/>
            <person name="Negishi M."/>
            <person name="Ohta I."/>
            <person name="Ohta T."/>
            <person name="Okamoto M."/>
            <person name="Ono N."/>
            <person name="Saji S."/>
            <person name="Sakaguchi M."/>
            <person name="Sakai K."/>
            <person name="Shibata M."/>
            <person name="Shimokawa T."/>
            <person name="Song J."/>
            <person name="Takazaki Y."/>
            <person name="Terasawa K."/>
            <person name="Tsugane M."/>
            <person name="Tsuji K."/>
            <person name="Ueda S."/>
            <person name="Waki K."/>
            <person name="Yamagata H."/>
            <person name="Yamamoto M."/>
            <person name="Yamamoto S."/>
            <person name="Yamane H."/>
            <person name="Yoshiki S."/>
            <person name="Yoshihara R."/>
            <person name="Yukawa K."/>
            <person name="Zhong H."/>
            <person name="Yano M."/>
            <person name="Yuan Q."/>
            <person name="Ouyang S."/>
            <person name="Liu J."/>
            <person name="Jones K.M."/>
            <person name="Gansberger K."/>
            <person name="Moffat K."/>
            <person name="Hill J."/>
            <person name="Bera J."/>
            <person name="Fadrosh D."/>
            <person name="Jin S."/>
            <person name="Johri S."/>
            <person name="Kim M."/>
            <person name="Overton L."/>
            <person name="Reardon M."/>
            <person name="Tsitrin T."/>
            <person name="Vuong H."/>
            <person name="Weaver B."/>
            <person name="Ciecko A."/>
            <person name="Tallon L."/>
            <person name="Jackson J."/>
            <person name="Pai G."/>
            <person name="Aken S.V."/>
            <person name="Utterback T."/>
            <person name="Reidmuller S."/>
            <person name="Feldblyum T."/>
            <person name="Hsiao J."/>
            <person name="Zismann V."/>
            <person name="Iobst S."/>
            <person name="de Vazeille A.R."/>
            <person name="Buell C.R."/>
            <person name="Ying K."/>
            <person name="Li Y."/>
            <person name="Lu T."/>
            <person name="Huang Y."/>
            <person name="Zhao Q."/>
            <person name="Feng Q."/>
            <person name="Zhang L."/>
            <person name="Zhu J."/>
            <person name="Weng Q."/>
            <person name="Mu J."/>
            <person name="Lu Y."/>
            <person name="Fan D."/>
            <person name="Liu Y."/>
            <person name="Guan J."/>
            <person name="Zhang Y."/>
            <person name="Yu S."/>
            <person name="Liu X."/>
            <person name="Zhang Y."/>
            <person name="Hong G."/>
            <person name="Han B."/>
            <person name="Choisne N."/>
            <person name="Demange N."/>
            <person name="Orjeda G."/>
            <person name="Samain S."/>
            <person name="Cattolico L."/>
            <person name="Pelletier E."/>
            <person name="Couloux A."/>
            <person name="Segurens B."/>
            <person name="Wincker P."/>
            <person name="D'Hont A."/>
            <person name="Scarpelli C."/>
            <person name="Weissenbach J."/>
            <person name="Salanoubat M."/>
            <person name="Quetier F."/>
            <person name="Yu Y."/>
            <person name="Kim H.R."/>
            <person name="Rambo T."/>
            <person name="Currie J."/>
            <person name="Collura K."/>
            <person name="Luo M."/>
            <person name="Yang T."/>
            <person name="Ammiraju J.S.S."/>
            <person name="Engler F."/>
            <person name="Soderlund C."/>
            <person name="Wing R.A."/>
            <person name="Palmer L.E."/>
            <person name="de la Bastide M."/>
            <person name="Spiegel L."/>
            <person name="Nascimento L."/>
            <person name="Zutavern T."/>
            <person name="O'Shaughnessy A."/>
            <person name="Dike S."/>
            <person name="Dedhia N."/>
            <person name="Preston R."/>
            <person name="Balija V."/>
            <person name="McCombie W.R."/>
            <person name="Chow T."/>
            <person name="Chen H."/>
            <person name="Chung M."/>
            <person name="Chen C."/>
            <person name="Shaw J."/>
            <person name="Wu H."/>
            <person name="Hsiao K."/>
            <person name="Chao Y."/>
            <person name="Chu M."/>
            <person name="Cheng C."/>
            <person name="Hour A."/>
            <person name="Lee P."/>
            <person name="Lin S."/>
            <person name="Lin Y."/>
            <person name="Liou J."/>
            <person name="Liu S."/>
            <person name="Hsing Y."/>
            <person name="Raghuvanshi S."/>
            <person name="Mohanty A."/>
            <person name="Bharti A.K."/>
            <person name="Gaur A."/>
            <person name="Gupta V."/>
            <person name="Kumar D."/>
            <person name="Ravi V."/>
            <person name="Vij S."/>
            <person name="Kapur A."/>
            <person name="Khurana P."/>
            <person name="Khurana P."/>
            <person name="Khurana J.P."/>
            <person name="Tyagi A.K."/>
            <person name="Gaikwad K."/>
            <person name="Singh A."/>
            <person name="Dalal V."/>
            <person name="Srivastava S."/>
            <person name="Dixit A."/>
            <person name="Pal A.K."/>
            <person name="Ghazi I.A."/>
            <person name="Yadav M."/>
            <person name="Pandit A."/>
            <person name="Bhargava A."/>
            <person name="Sureshbabu K."/>
            <person name="Batra K."/>
            <person name="Sharma T.R."/>
            <person name="Mohapatra T."/>
            <person name="Singh N.K."/>
            <person name="Messing J."/>
            <person name="Nelson A.B."/>
            <person name="Fuks G."/>
            <person name="Kavchok S."/>
            <person name="Keizer G."/>
            <person name="Linton E."/>
            <person name="Llaca V."/>
            <person name="Song R."/>
            <person name="Tanyolac B."/>
            <person name="Young S."/>
            <person name="Ho-Il K."/>
            <person name="Hahn J.H."/>
            <person name="Sangsakoo G."/>
            <person name="Vanavichit A."/>
            <person name="de Mattos Luiz.A.T."/>
            <person name="Zimmer P.D."/>
            <person name="Malone G."/>
            <person name="Dellagostin O."/>
            <person name="de Oliveira A.C."/>
            <person name="Bevan M."/>
            <person name="Bancroft I."/>
            <person name="Minx P."/>
            <person name="Cordum H."/>
            <person name="Wilson R."/>
            <person name="Cheng Z."/>
            <person name="Jin W."/>
            <person name="Jiang J."/>
            <person name="Leong S.A."/>
            <person name="Iwama H."/>
            <person name="Gojobori T."/>
            <person name="Itoh T."/>
            <person name="Niimura Y."/>
            <person name="Fujii Y."/>
            <person name="Habara T."/>
            <person name="Sakai H."/>
            <person name="Sato Y."/>
            <person name="Wilson G."/>
            <person name="Kumar K."/>
            <person name="McCouch S."/>
            <person name="Juretic N."/>
            <person name="Hoen D."/>
            <person name="Wright S."/>
            <person name="Bruskiewich R."/>
            <person name="Bureau T."/>
            <person name="Miyao A."/>
            <person name="Hirochika H."/>
            <person name="Nishikawa T."/>
            <person name="Kadowaki K."/>
            <person name="Sugiura M."/>
            <person name="Burr B."/>
            <person name="Sasaki T."/>
        </authorList>
    </citation>
    <scope>NUCLEOTIDE SEQUENCE [LARGE SCALE GENOMIC DNA]</scope>
    <source>
        <strain evidence="2">cv. Nipponbare</strain>
    </source>
</reference>
<dbReference type="Gramene" id="Os05t0569450-00">
    <property type="protein sequence ID" value="Os05t0569450-00"/>
    <property type="gene ID" value="Os05g0569450"/>
</dbReference>
<organism evidence="1 2">
    <name type="scientific">Oryza sativa subsp. japonica</name>
    <name type="common">Rice</name>
    <dbReference type="NCBI Taxonomy" id="39947"/>
    <lineage>
        <taxon>Eukaryota</taxon>
        <taxon>Viridiplantae</taxon>
        <taxon>Streptophyta</taxon>
        <taxon>Embryophyta</taxon>
        <taxon>Tracheophyta</taxon>
        <taxon>Spermatophyta</taxon>
        <taxon>Magnoliopsida</taxon>
        <taxon>Liliopsida</taxon>
        <taxon>Poales</taxon>
        <taxon>Poaceae</taxon>
        <taxon>BOP clade</taxon>
        <taxon>Oryzoideae</taxon>
        <taxon>Oryzeae</taxon>
        <taxon>Oryzinae</taxon>
        <taxon>Oryza</taxon>
        <taxon>Oryza sativa</taxon>
    </lineage>
</organism>